<dbReference type="EMBL" id="RDQH01000339">
    <property type="protein sequence ID" value="RXH78582.1"/>
    <property type="molecule type" value="Genomic_DNA"/>
</dbReference>
<reference evidence="1 2" key="1">
    <citation type="submission" date="2018-10" db="EMBL/GenBank/DDBJ databases">
        <title>A high-quality apple genome assembly.</title>
        <authorList>
            <person name="Hu J."/>
        </authorList>
    </citation>
    <scope>NUCLEOTIDE SEQUENCE [LARGE SCALE GENOMIC DNA]</scope>
    <source>
        <strain evidence="2">cv. HFTH1</strain>
        <tissue evidence="1">Young leaf</tissue>
    </source>
</reference>
<keyword evidence="2" id="KW-1185">Reference proteome</keyword>
<evidence type="ECO:0000313" key="1">
    <source>
        <dbReference type="EMBL" id="RXH78582.1"/>
    </source>
</evidence>
<dbReference type="AlphaFoldDB" id="A0A498I8N6"/>
<protein>
    <submittedName>
        <fullName evidence="1">Uncharacterized protein</fullName>
    </submittedName>
</protein>
<proteinExistence type="predicted"/>
<sequence>MKALENSSETTLQIQVLVFSYGKLSTITSAGQLIASTFVLTLAEIVDPNVSANHAMARWLLEPLQSPDISTLISQSHMKSNSSRPLNCDNLGML</sequence>
<accession>A0A498I8N6</accession>
<evidence type="ECO:0000313" key="2">
    <source>
        <dbReference type="Proteomes" id="UP000290289"/>
    </source>
</evidence>
<comment type="caution">
    <text evidence="1">The sequence shown here is derived from an EMBL/GenBank/DDBJ whole genome shotgun (WGS) entry which is preliminary data.</text>
</comment>
<name>A0A498I8N6_MALDO</name>
<organism evidence="1 2">
    <name type="scientific">Malus domestica</name>
    <name type="common">Apple</name>
    <name type="synonym">Pyrus malus</name>
    <dbReference type="NCBI Taxonomy" id="3750"/>
    <lineage>
        <taxon>Eukaryota</taxon>
        <taxon>Viridiplantae</taxon>
        <taxon>Streptophyta</taxon>
        <taxon>Embryophyta</taxon>
        <taxon>Tracheophyta</taxon>
        <taxon>Spermatophyta</taxon>
        <taxon>Magnoliopsida</taxon>
        <taxon>eudicotyledons</taxon>
        <taxon>Gunneridae</taxon>
        <taxon>Pentapetalae</taxon>
        <taxon>rosids</taxon>
        <taxon>fabids</taxon>
        <taxon>Rosales</taxon>
        <taxon>Rosaceae</taxon>
        <taxon>Amygdaloideae</taxon>
        <taxon>Maleae</taxon>
        <taxon>Malus</taxon>
    </lineage>
</organism>
<gene>
    <name evidence="1" type="ORF">DVH24_002100</name>
</gene>
<dbReference type="Proteomes" id="UP000290289">
    <property type="component" value="Chromosome 13"/>
</dbReference>